<gene>
    <name evidence="1" type="ORF">VP01_2040g1</name>
</gene>
<dbReference type="Proteomes" id="UP000037035">
    <property type="component" value="Unassembled WGS sequence"/>
</dbReference>
<dbReference type="VEuPathDB" id="FungiDB:VP01_2040g1"/>
<accession>A0A0L6VCR5</accession>
<protein>
    <submittedName>
        <fullName evidence="1">Uncharacterized protein</fullName>
    </submittedName>
</protein>
<dbReference type="AlphaFoldDB" id="A0A0L6VCR5"/>
<keyword evidence="2" id="KW-1185">Reference proteome</keyword>
<proteinExistence type="predicted"/>
<reference evidence="1 2" key="1">
    <citation type="submission" date="2015-08" db="EMBL/GenBank/DDBJ databases">
        <title>Next Generation Sequencing and Analysis of the Genome of Puccinia sorghi L Schw, the Causal Agent of Maize Common Rust.</title>
        <authorList>
            <person name="Rochi L."/>
            <person name="Burguener G."/>
            <person name="Darino M."/>
            <person name="Turjanski A."/>
            <person name="Kreff E."/>
            <person name="Dieguez M.J."/>
            <person name="Sacco F."/>
        </authorList>
    </citation>
    <scope>NUCLEOTIDE SEQUENCE [LARGE SCALE GENOMIC DNA]</scope>
    <source>
        <strain evidence="1 2">RO10H11247</strain>
    </source>
</reference>
<dbReference type="EMBL" id="LAVV01006883">
    <property type="protein sequence ID" value="KNZ57910.1"/>
    <property type="molecule type" value="Genomic_DNA"/>
</dbReference>
<evidence type="ECO:0000313" key="2">
    <source>
        <dbReference type="Proteomes" id="UP000037035"/>
    </source>
</evidence>
<comment type="caution">
    <text evidence="1">The sequence shown here is derived from an EMBL/GenBank/DDBJ whole genome shotgun (WGS) entry which is preliminary data.</text>
</comment>
<organism evidence="1 2">
    <name type="scientific">Puccinia sorghi</name>
    <dbReference type="NCBI Taxonomy" id="27349"/>
    <lineage>
        <taxon>Eukaryota</taxon>
        <taxon>Fungi</taxon>
        <taxon>Dikarya</taxon>
        <taxon>Basidiomycota</taxon>
        <taxon>Pucciniomycotina</taxon>
        <taxon>Pucciniomycetes</taxon>
        <taxon>Pucciniales</taxon>
        <taxon>Pucciniaceae</taxon>
        <taxon>Puccinia</taxon>
    </lineage>
</organism>
<feature type="non-terminal residue" evidence="1">
    <location>
        <position position="100"/>
    </location>
</feature>
<dbReference type="STRING" id="27349.A0A0L6VCR5"/>
<evidence type="ECO:0000313" key="1">
    <source>
        <dbReference type="EMBL" id="KNZ57910.1"/>
    </source>
</evidence>
<name>A0A0L6VCR5_9BASI</name>
<sequence>MATSIGPRTKISEKLTVLCDHIELLILTPKAFTTAFLKKREKNLAFSHCFWDSNTGWDSTQKILYSIHTLWLLEQVWIPVISDVWFLLLINLTLALSPLQ</sequence>